<reference evidence="18 19" key="1">
    <citation type="submission" date="2017-03" db="EMBL/GenBank/DDBJ databases">
        <authorList>
            <person name="Afonso C.L."/>
            <person name="Miller P.J."/>
            <person name="Scott M.A."/>
            <person name="Spackman E."/>
            <person name="Goraichik I."/>
            <person name="Dimitrov K.M."/>
            <person name="Suarez D.L."/>
            <person name="Swayne D.E."/>
        </authorList>
    </citation>
    <scope>NUCLEOTIDE SEQUENCE [LARGE SCALE GENOMIC DNA]</scope>
    <source>
        <strain evidence="18 19">CECT 8287</strain>
    </source>
</reference>
<feature type="transmembrane region" description="Helical" evidence="15">
    <location>
        <begin position="20"/>
        <end position="39"/>
    </location>
</feature>
<keyword evidence="13" id="KW-0961">Cell wall biogenesis/degradation</keyword>
<dbReference type="InterPro" id="IPR050515">
    <property type="entry name" value="Beta-lactam/transpept"/>
</dbReference>
<evidence type="ECO:0000256" key="12">
    <source>
        <dbReference type="ARBA" id="ARBA00023136"/>
    </source>
</evidence>
<gene>
    <name evidence="18" type="primary">spoVD</name>
    <name evidence="18" type="ORF">PEL8287_01113</name>
</gene>
<dbReference type="SUPFAM" id="SSF56519">
    <property type="entry name" value="Penicillin binding protein dimerisation domain"/>
    <property type="match status" value="1"/>
</dbReference>
<dbReference type="AlphaFoldDB" id="A0A1Y5RSG1"/>
<dbReference type="Pfam" id="PF00905">
    <property type="entry name" value="Transpeptidase"/>
    <property type="match status" value="1"/>
</dbReference>
<dbReference type="GO" id="GO:0008360">
    <property type="term" value="P:regulation of cell shape"/>
    <property type="evidence" value="ECO:0007669"/>
    <property type="project" value="UniProtKB-KW"/>
</dbReference>
<dbReference type="RefSeq" id="WP_085891338.1">
    <property type="nucleotide sequence ID" value="NZ_FWFL01000002.1"/>
</dbReference>
<evidence type="ECO:0000256" key="4">
    <source>
        <dbReference type="ARBA" id="ARBA00022519"/>
    </source>
</evidence>
<evidence type="ECO:0000256" key="8">
    <source>
        <dbReference type="ARBA" id="ARBA00022801"/>
    </source>
</evidence>
<evidence type="ECO:0000256" key="1">
    <source>
        <dbReference type="ARBA" id="ARBA00004167"/>
    </source>
</evidence>
<keyword evidence="7 15" id="KW-0812">Transmembrane</keyword>
<name>A0A1Y5RSG1_9RHOB</name>
<keyword evidence="10" id="KW-0573">Peptidoglycan synthesis</keyword>
<evidence type="ECO:0000256" key="11">
    <source>
        <dbReference type="ARBA" id="ARBA00022989"/>
    </source>
</evidence>
<dbReference type="GO" id="GO:0009002">
    <property type="term" value="F:serine-type D-Ala-D-Ala carboxypeptidase activity"/>
    <property type="evidence" value="ECO:0007669"/>
    <property type="project" value="InterPro"/>
</dbReference>
<evidence type="ECO:0000256" key="15">
    <source>
        <dbReference type="SAM" id="Phobius"/>
    </source>
</evidence>
<feature type="domain" description="Penicillin-binding protein transpeptidase" evidence="16">
    <location>
        <begin position="269"/>
        <end position="603"/>
    </location>
</feature>
<keyword evidence="12 15" id="KW-0472">Membrane</keyword>
<dbReference type="InterPro" id="IPR017790">
    <property type="entry name" value="Penicillin-binding_protein_2"/>
</dbReference>
<dbReference type="GO" id="GO:0071555">
    <property type="term" value="P:cell wall organization"/>
    <property type="evidence" value="ECO:0007669"/>
    <property type="project" value="UniProtKB-KW"/>
</dbReference>
<dbReference type="SUPFAM" id="SSF56601">
    <property type="entry name" value="beta-lactamase/transpeptidase-like"/>
    <property type="match status" value="1"/>
</dbReference>
<dbReference type="OrthoDB" id="9766847at2"/>
<keyword evidence="9" id="KW-0133">Cell shape</keyword>
<proteinExistence type="predicted"/>
<evidence type="ECO:0000256" key="6">
    <source>
        <dbReference type="ARBA" id="ARBA00022670"/>
    </source>
</evidence>
<evidence type="ECO:0000313" key="19">
    <source>
        <dbReference type="Proteomes" id="UP000193827"/>
    </source>
</evidence>
<evidence type="ECO:0000256" key="3">
    <source>
        <dbReference type="ARBA" id="ARBA00022475"/>
    </source>
</evidence>
<dbReference type="Gene3D" id="3.40.710.10">
    <property type="entry name" value="DD-peptidase/beta-lactamase superfamily"/>
    <property type="match status" value="1"/>
</dbReference>
<dbReference type="PANTHER" id="PTHR30627:SF2">
    <property type="entry name" value="PEPTIDOGLYCAN D,D-TRANSPEPTIDASE MRDA"/>
    <property type="match status" value="1"/>
</dbReference>
<comment type="subcellular location">
    <subcellularLocation>
        <location evidence="2">Cell membrane</location>
    </subcellularLocation>
    <subcellularLocation>
        <location evidence="1">Membrane</location>
        <topology evidence="1">Single-pass membrane protein</topology>
    </subcellularLocation>
</comment>
<keyword evidence="4" id="KW-0997">Cell inner membrane</keyword>
<evidence type="ECO:0000259" key="16">
    <source>
        <dbReference type="Pfam" id="PF00905"/>
    </source>
</evidence>
<sequence length="647" mass="70964">MRRAPKDSAESHRLITRRGLILGGAQVGFMGLLALRMRYLQVDQADQFRLLADENRINIRLIPPTRGRIFDRNGAVIAENVPSYRITMVREEAGDVDEVIARLSRLVELDPDELRRAMRDLRELRGDTPVTIAERVSWDEISRIAVNTPALPGVTPEVGLSRRYPNGKDYAHLVGYVGPVSDRDLEKIDAPDQLLLIPRFQIGKIGLEAKREDLLRGKAGSKRVEVNATGQVMRELDRKEGQAGADLQVSIDNNLQSYVSARLEGESAAAVVIDCETGDLLACASSPSYDPNLFVRGISVANYKALLDNKYRPLPNKAVQGIYPPGSTFKMVTALAALENGHASLNDTVYCPGHLKVSGRRFHCWKRAGHGNVDLHRSLRESCDVYYYEMALRTGIENISNMAMRLGLGVAYDLPLTSVAKGLAPTKEWKLANKGTDWVIGDSVNAAIGQGFVLTSPLQLAVMASRLATGRSVTPRLIKSVNGVEQPTGHGEDLGLNENLLREVRKAMYAVSNNRRGTAYGSRIIEDAFRMAGKTGTSQVRNISSGERATGVRKNSALPWEQRDHALFVSFAPFDNPKVAVAVVVEHGGGGSTAAAPVARDIVLQALYGDDPPLDVYPEKDRGIVKKRQEELRRARPHTAGDESDRA</sequence>
<accession>A0A1Y5RSG1</accession>
<keyword evidence="5" id="KW-0121">Carboxypeptidase</keyword>
<dbReference type="GO" id="GO:0071972">
    <property type="term" value="F:peptidoglycan L,D-transpeptidase activity"/>
    <property type="evidence" value="ECO:0007669"/>
    <property type="project" value="TreeGrafter"/>
</dbReference>
<keyword evidence="11 15" id="KW-1133">Transmembrane helix</keyword>
<dbReference type="GO" id="GO:0008658">
    <property type="term" value="F:penicillin binding"/>
    <property type="evidence" value="ECO:0007669"/>
    <property type="project" value="InterPro"/>
</dbReference>
<evidence type="ECO:0000256" key="9">
    <source>
        <dbReference type="ARBA" id="ARBA00022960"/>
    </source>
</evidence>
<dbReference type="InterPro" id="IPR012338">
    <property type="entry name" value="Beta-lactam/transpept-like"/>
</dbReference>
<evidence type="ECO:0000256" key="13">
    <source>
        <dbReference type="ARBA" id="ARBA00023316"/>
    </source>
</evidence>
<dbReference type="InterPro" id="IPR005311">
    <property type="entry name" value="PBP_dimer"/>
</dbReference>
<keyword evidence="3" id="KW-1003">Cell membrane</keyword>
<dbReference type="GO" id="GO:0009252">
    <property type="term" value="P:peptidoglycan biosynthetic process"/>
    <property type="evidence" value="ECO:0007669"/>
    <property type="project" value="UniProtKB-KW"/>
</dbReference>
<dbReference type="EMBL" id="FWFL01000002">
    <property type="protein sequence ID" value="SLN24362.1"/>
    <property type="molecule type" value="Genomic_DNA"/>
</dbReference>
<keyword evidence="8" id="KW-0378">Hydrolase</keyword>
<dbReference type="InterPro" id="IPR036138">
    <property type="entry name" value="PBP_dimer_sf"/>
</dbReference>
<evidence type="ECO:0000256" key="2">
    <source>
        <dbReference type="ARBA" id="ARBA00004236"/>
    </source>
</evidence>
<feature type="region of interest" description="Disordered" evidence="14">
    <location>
        <begin position="618"/>
        <end position="647"/>
    </location>
</feature>
<evidence type="ECO:0000313" key="18">
    <source>
        <dbReference type="EMBL" id="SLN24362.1"/>
    </source>
</evidence>
<protein>
    <submittedName>
        <fullName evidence="18">Stage V sporulation protein D</fullName>
    </submittedName>
</protein>
<dbReference type="Gene3D" id="3.90.1310.10">
    <property type="entry name" value="Penicillin-binding protein 2a (Domain 2)"/>
    <property type="match status" value="1"/>
</dbReference>
<dbReference type="GO" id="GO:0006508">
    <property type="term" value="P:proteolysis"/>
    <property type="evidence" value="ECO:0007669"/>
    <property type="project" value="UniProtKB-KW"/>
</dbReference>
<dbReference type="NCBIfam" id="TIGR03423">
    <property type="entry name" value="pbp2_mrdA"/>
    <property type="match status" value="1"/>
</dbReference>
<keyword evidence="19" id="KW-1185">Reference proteome</keyword>
<evidence type="ECO:0000256" key="14">
    <source>
        <dbReference type="SAM" id="MobiDB-lite"/>
    </source>
</evidence>
<evidence type="ECO:0000256" key="10">
    <source>
        <dbReference type="ARBA" id="ARBA00022984"/>
    </source>
</evidence>
<organism evidence="18 19">
    <name type="scientific">Roseovarius litorisediminis</name>
    <dbReference type="NCBI Taxonomy" id="1312363"/>
    <lineage>
        <taxon>Bacteria</taxon>
        <taxon>Pseudomonadati</taxon>
        <taxon>Pseudomonadota</taxon>
        <taxon>Alphaproteobacteria</taxon>
        <taxon>Rhodobacterales</taxon>
        <taxon>Roseobacteraceae</taxon>
        <taxon>Roseovarius</taxon>
    </lineage>
</organism>
<dbReference type="Proteomes" id="UP000193827">
    <property type="component" value="Unassembled WGS sequence"/>
</dbReference>
<keyword evidence="6" id="KW-0645">Protease</keyword>
<dbReference type="InterPro" id="IPR001460">
    <property type="entry name" value="PCN-bd_Tpept"/>
</dbReference>
<evidence type="ECO:0000256" key="5">
    <source>
        <dbReference type="ARBA" id="ARBA00022645"/>
    </source>
</evidence>
<dbReference type="PANTHER" id="PTHR30627">
    <property type="entry name" value="PEPTIDOGLYCAN D,D-TRANSPEPTIDASE"/>
    <property type="match status" value="1"/>
</dbReference>
<dbReference type="Pfam" id="PF03717">
    <property type="entry name" value="PBP_dimer"/>
    <property type="match status" value="1"/>
</dbReference>
<dbReference type="GO" id="GO:0005886">
    <property type="term" value="C:plasma membrane"/>
    <property type="evidence" value="ECO:0007669"/>
    <property type="project" value="UniProtKB-SubCell"/>
</dbReference>
<dbReference type="Gene3D" id="3.30.1390.30">
    <property type="entry name" value="Penicillin-binding protein 2a, domain 3"/>
    <property type="match status" value="1"/>
</dbReference>
<evidence type="ECO:0000259" key="17">
    <source>
        <dbReference type="Pfam" id="PF03717"/>
    </source>
</evidence>
<evidence type="ECO:0000256" key="7">
    <source>
        <dbReference type="ARBA" id="ARBA00022692"/>
    </source>
</evidence>
<feature type="domain" description="Penicillin-binding protein dimerisation" evidence="17">
    <location>
        <begin position="62"/>
        <end position="236"/>
    </location>
</feature>